<dbReference type="Proteomes" id="UP000030700">
    <property type="component" value="Unassembled WGS sequence"/>
</dbReference>
<gene>
    <name evidence="3" type="ORF">U14_04695</name>
</gene>
<proteinExistence type="predicted"/>
<accession>A0A0S6W601</accession>
<feature type="transmembrane region" description="Helical" evidence="2">
    <location>
        <begin position="40"/>
        <end position="57"/>
    </location>
</feature>
<evidence type="ECO:0000313" key="3">
    <source>
        <dbReference type="EMBL" id="GAK53430.1"/>
    </source>
</evidence>
<keyword evidence="2" id="KW-0472">Membrane</keyword>
<dbReference type="HOGENOM" id="CLU_2731792_0_0_0"/>
<evidence type="ECO:0000313" key="4">
    <source>
        <dbReference type="Proteomes" id="UP000030700"/>
    </source>
</evidence>
<dbReference type="EMBL" id="DF820459">
    <property type="protein sequence ID" value="GAK53430.1"/>
    <property type="molecule type" value="Genomic_DNA"/>
</dbReference>
<feature type="compositionally biased region" description="Polar residues" evidence="1">
    <location>
        <begin position="1"/>
        <end position="24"/>
    </location>
</feature>
<feature type="region of interest" description="Disordered" evidence="1">
    <location>
        <begin position="1"/>
        <end position="31"/>
    </location>
</feature>
<keyword evidence="4" id="KW-1185">Reference proteome</keyword>
<reference evidence="3" key="1">
    <citation type="journal article" date="2015" name="PeerJ">
        <title>First genomic representation of candidate bacterial phylum KSB3 points to enhanced environmental sensing as a trigger of wastewater bulking.</title>
        <authorList>
            <person name="Sekiguchi Y."/>
            <person name="Ohashi A."/>
            <person name="Parks D.H."/>
            <person name="Yamauchi T."/>
            <person name="Tyson G.W."/>
            <person name="Hugenholtz P."/>
        </authorList>
    </citation>
    <scope>NUCLEOTIDE SEQUENCE [LARGE SCALE GENOMIC DNA]</scope>
</reference>
<sequence length="71" mass="7735">MASGEASSNHGRPVQETQGVQGQRPNGHVMPSPLETWKNVLAYVAVFAFVVMATYYGEQGACAWAGRRKPR</sequence>
<keyword evidence="2" id="KW-0812">Transmembrane</keyword>
<protein>
    <submittedName>
        <fullName evidence="3">Uncharacterized protein</fullName>
    </submittedName>
</protein>
<dbReference type="STRING" id="1499966.U14_04695"/>
<organism evidence="3">
    <name type="scientific">Candidatus Moduliflexus flocculans</name>
    <dbReference type="NCBI Taxonomy" id="1499966"/>
    <lineage>
        <taxon>Bacteria</taxon>
        <taxon>Candidatus Moduliflexota</taxon>
        <taxon>Candidatus Moduliflexia</taxon>
        <taxon>Candidatus Moduliflexales</taxon>
        <taxon>Candidatus Moduliflexaceae</taxon>
    </lineage>
</organism>
<name>A0A0S6W601_9BACT</name>
<evidence type="ECO:0000256" key="2">
    <source>
        <dbReference type="SAM" id="Phobius"/>
    </source>
</evidence>
<dbReference type="AlphaFoldDB" id="A0A0S6W601"/>
<keyword evidence="2" id="KW-1133">Transmembrane helix</keyword>
<evidence type="ECO:0000256" key="1">
    <source>
        <dbReference type="SAM" id="MobiDB-lite"/>
    </source>
</evidence>